<sequence length="77" mass="9038">MKITIETDNQAELDQLMRWLEEHNFLEKIQIAKPEKPQLPNIQRGDKSVDPRGLEGMWKDNPRTLEGIRKAAWGDRL</sequence>
<dbReference type="Proteomes" id="UP000664795">
    <property type="component" value="Unassembled WGS sequence"/>
</dbReference>
<dbReference type="EMBL" id="JAFMYU010000011">
    <property type="protein sequence ID" value="MBO0932199.1"/>
    <property type="molecule type" value="Genomic_DNA"/>
</dbReference>
<feature type="compositionally biased region" description="Basic and acidic residues" evidence="1">
    <location>
        <begin position="44"/>
        <end position="61"/>
    </location>
</feature>
<reference evidence="2 3" key="1">
    <citation type="submission" date="2021-03" db="EMBL/GenBank/DDBJ databases">
        <title>Fibrella sp. HMF5036 genome sequencing and assembly.</title>
        <authorList>
            <person name="Kang H."/>
            <person name="Kim H."/>
            <person name="Bae S."/>
            <person name="Joh K."/>
        </authorList>
    </citation>
    <scope>NUCLEOTIDE SEQUENCE [LARGE SCALE GENOMIC DNA]</scope>
    <source>
        <strain evidence="2 3">HMF5036</strain>
    </source>
</reference>
<dbReference type="RefSeq" id="WP_207336170.1">
    <property type="nucleotide sequence ID" value="NZ_JAFMYU010000011.1"/>
</dbReference>
<comment type="caution">
    <text evidence="2">The sequence shown here is derived from an EMBL/GenBank/DDBJ whole genome shotgun (WGS) entry which is preliminary data.</text>
</comment>
<feature type="region of interest" description="Disordered" evidence="1">
    <location>
        <begin position="36"/>
        <end position="61"/>
    </location>
</feature>
<proteinExistence type="predicted"/>
<accession>A0A939JYK8</accession>
<dbReference type="AlphaFoldDB" id="A0A939JYK8"/>
<evidence type="ECO:0000313" key="3">
    <source>
        <dbReference type="Proteomes" id="UP000664795"/>
    </source>
</evidence>
<name>A0A939JYK8_9BACT</name>
<keyword evidence="3" id="KW-1185">Reference proteome</keyword>
<organism evidence="2 3">
    <name type="scientific">Fibrella aquatilis</name>
    <dbReference type="NCBI Taxonomy" id="2817059"/>
    <lineage>
        <taxon>Bacteria</taxon>
        <taxon>Pseudomonadati</taxon>
        <taxon>Bacteroidota</taxon>
        <taxon>Cytophagia</taxon>
        <taxon>Cytophagales</taxon>
        <taxon>Spirosomataceae</taxon>
        <taxon>Fibrella</taxon>
    </lineage>
</organism>
<gene>
    <name evidence="2" type="ORF">J2I48_14400</name>
</gene>
<evidence type="ECO:0000313" key="2">
    <source>
        <dbReference type="EMBL" id="MBO0932199.1"/>
    </source>
</evidence>
<protein>
    <submittedName>
        <fullName evidence="2">Uncharacterized protein</fullName>
    </submittedName>
</protein>
<evidence type="ECO:0000256" key="1">
    <source>
        <dbReference type="SAM" id="MobiDB-lite"/>
    </source>
</evidence>